<keyword evidence="4 6" id="KW-1133">Transmembrane helix</keyword>
<evidence type="ECO:0000313" key="9">
    <source>
        <dbReference type="Proteomes" id="UP000663855"/>
    </source>
</evidence>
<evidence type="ECO:0000256" key="2">
    <source>
        <dbReference type="ARBA" id="ARBA00022475"/>
    </source>
</evidence>
<evidence type="ECO:0000256" key="1">
    <source>
        <dbReference type="ARBA" id="ARBA00004651"/>
    </source>
</evidence>
<name>A0A815D4W7_9BILA</name>
<keyword evidence="3 6" id="KW-0812">Transmembrane</keyword>
<evidence type="ECO:0000256" key="4">
    <source>
        <dbReference type="ARBA" id="ARBA00022989"/>
    </source>
</evidence>
<dbReference type="Pfam" id="PF07690">
    <property type="entry name" value="MFS_1"/>
    <property type="match status" value="1"/>
</dbReference>
<protein>
    <submittedName>
        <fullName evidence="7">Uncharacterized protein</fullName>
    </submittedName>
</protein>
<sequence length="534" mass="59955">MPLKPTGFSQVWKLFSAKEKRNILVYIIGIMLYKFGLEAFNGAVVTLATNRYDQDAYEAQTPARTFERIGLLSGLNQAFQCVGSILIAPLIKRWPIRTILSISIVVFAIFTASLMIIDAATGGYIKPANFTPKHANDFSYYGHYNTDLIIPIYCFTGIVYGMVELIRRIIPRDIVGGDVEKLQRMDSVVHIFYEVSGTAGAFATALGLIPRLGNNYAFIITPICFTACGVIWFFLSSLKSSHPSEKEDLNNDKSSYIKSILDKFLLFGKSVYIGGKIIFTKRRFIWLWSGYSVALYSHRYLENGIAPQVAKRYMENSAWSQIIVGGSNFGELIGAFTVFLFANTVRTPMPWLRLDAILLMIVWYIPFFYPTINEVKYAWMMAATFIPISFGWAAGDVSLGAYIQSSLTNVESNDNHISPLGAVMAFLYSSYIILYAIANPLLGIYIDSVYNAQKTIRPALIYTGGVQFTMVSIMVFASTFIPRGSIAFNPKMLRKHPSDKEHIADEKMDDFNSVENSSHGHPPVHDIFDLDTYF</sequence>
<dbReference type="AlphaFoldDB" id="A0A815D4W7"/>
<evidence type="ECO:0000313" key="8">
    <source>
        <dbReference type="EMBL" id="CAF4081611.1"/>
    </source>
</evidence>
<reference evidence="7" key="1">
    <citation type="submission" date="2021-02" db="EMBL/GenBank/DDBJ databases">
        <authorList>
            <person name="Nowell W R."/>
        </authorList>
    </citation>
    <scope>NUCLEOTIDE SEQUENCE</scope>
</reference>
<dbReference type="Proteomes" id="UP000663855">
    <property type="component" value="Unassembled WGS sequence"/>
</dbReference>
<dbReference type="PANTHER" id="PTHR23513">
    <property type="entry name" value="INTEGRAL MEMBRANE EFFLUX PROTEIN-RELATED"/>
    <property type="match status" value="1"/>
</dbReference>
<evidence type="ECO:0000256" key="3">
    <source>
        <dbReference type="ARBA" id="ARBA00022692"/>
    </source>
</evidence>
<feature type="transmembrane region" description="Helical" evidence="6">
    <location>
        <begin position="187"/>
        <end position="209"/>
    </location>
</feature>
<feature type="transmembrane region" description="Helical" evidence="6">
    <location>
        <begin position="420"/>
        <end position="439"/>
    </location>
</feature>
<feature type="transmembrane region" description="Helical" evidence="6">
    <location>
        <begin position="459"/>
        <end position="481"/>
    </location>
</feature>
<dbReference type="InterPro" id="IPR036259">
    <property type="entry name" value="MFS_trans_sf"/>
</dbReference>
<gene>
    <name evidence="8" type="ORF">BYL167_LOCUS18103</name>
    <name evidence="7" type="ORF">CJN711_LOCUS16525</name>
</gene>
<dbReference type="Proteomes" id="UP000681967">
    <property type="component" value="Unassembled WGS sequence"/>
</dbReference>
<dbReference type="GO" id="GO:0005886">
    <property type="term" value="C:plasma membrane"/>
    <property type="evidence" value="ECO:0007669"/>
    <property type="project" value="UniProtKB-SubCell"/>
</dbReference>
<dbReference type="GO" id="GO:0022857">
    <property type="term" value="F:transmembrane transporter activity"/>
    <property type="evidence" value="ECO:0007669"/>
    <property type="project" value="InterPro"/>
</dbReference>
<comment type="subcellular location">
    <subcellularLocation>
        <location evidence="1">Cell membrane</location>
        <topology evidence="1">Multi-pass membrane protein</topology>
    </subcellularLocation>
</comment>
<feature type="transmembrane region" description="Helical" evidence="6">
    <location>
        <begin position="148"/>
        <end position="166"/>
    </location>
</feature>
<feature type="transmembrane region" description="Helical" evidence="6">
    <location>
        <begin position="215"/>
        <end position="235"/>
    </location>
</feature>
<keyword evidence="5 6" id="KW-0472">Membrane</keyword>
<feature type="transmembrane region" description="Helical" evidence="6">
    <location>
        <begin position="354"/>
        <end position="372"/>
    </location>
</feature>
<evidence type="ECO:0000256" key="5">
    <source>
        <dbReference type="ARBA" id="ARBA00023136"/>
    </source>
</evidence>
<evidence type="ECO:0000313" key="7">
    <source>
        <dbReference type="EMBL" id="CAF1292940.1"/>
    </source>
</evidence>
<accession>A0A815D4W7</accession>
<feature type="transmembrane region" description="Helical" evidence="6">
    <location>
        <begin position="98"/>
        <end position="117"/>
    </location>
</feature>
<evidence type="ECO:0000256" key="6">
    <source>
        <dbReference type="SAM" id="Phobius"/>
    </source>
</evidence>
<dbReference type="EMBL" id="CAJNOV010007663">
    <property type="protein sequence ID" value="CAF1292940.1"/>
    <property type="molecule type" value="Genomic_DNA"/>
</dbReference>
<dbReference type="EMBL" id="CAJOBH010007348">
    <property type="protein sequence ID" value="CAF4081611.1"/>
    <property type="molecule type" value="Genomic_DNA"/>
</dbReference>
<dbReference type="SUPFAM" id="SSF103473">
    <property type="entry name" value="MFS general substrate transporter"/>
    <property type="match status" value="1"/>
</dbReference>
<feature type="transmembrane region" description="Helical" evidence="6">
    <location>
        <begin position="321"/>
        <end position="342"/>
    </location>
</feature>
<feature type="transmembrane region" description="Helical" evidence="6">
    <location>
        <begin position="23"/>
        <end position="49"/>
    </location>
</feature>
<organism evidence="7 9">
    <name type="scientific">Rotaria magnacalcarata</name>
    <dbReference type="NCBI Taxonomy" id="392030"/>
    <lineage>
        <taxon>Eukaryota</taxon>
        <taxon>Metazoa</taxon>
        <taxon>Spiralia</taxon>
        <taxon>Gnathifera</taxon>
        <taxon>Rotifera</taxon>
        <taxon>Eurotatoria</taxon>
        <taxon>Bdelloidea</taxon>
        <taxon>Philodinida</taxon>
        <taxon>Philodinidae</taxon>
        <taxon>Rotaria</taxon>
    </lineage>
</organism>
<dbReference type="Gene3D" id="1.20.1250.20">
    <property type="entry name" value="MFS general substrate transporter like domains"/>
    <property type="match status" value="1"/>
</dbReference>
<feature type="transmembrane region" description="Helical" evidence="6">
    <location>
        <begin position="378"/>
        <end position="399"/>
    </location>
</feature>
<dbReference type="InterPro" id="IPR011701">
    <property type="entry name" value="MFS"/>
</dbReference>
<dbReference type="PANTHER" id="PTHR23513:SF6">
    <property type="entry name" value="MAJOR FACILITATOR SUPERFAMILY ASSOCIATED DOMAIN-CONTAINING PROTEIN"/>
    <property type="match status" value="1"/>
</dbReference>
<keyword evidence="2" id="KW-1003">Cell membrane</keyword>
<proteinExistence type="predicted"/>
<comment type="caution">
    <text evidence="7">The sequence shown here is derived from an EMBL/GenBank/DDBJ whole genome shotgun (WGS) entry which is preliminary data.</text>
</comment>